<dbReference type="InterPro" id="IPR054507">
    <property type="entry name" value="CGL2689-like_C"/>
</dbReference>
<accession>A0A0F6WRG0</accession>
<dbReference type="EMBL" id="CP011309">
    <property type="protein sequence ID" value="AKF28463.1"/>
    <property type="molecule type" value="Genomic_DNA"/>
</dbReference>
<name>A0A0F6WRG0_9CORY</name>
<dbReference type="PATRIC" id="fig|92706.3.peg.2832"/>
<evidence type="ECO:0000313" key="2">
    <source>
        <dbReference type="EMBL" id="AKF28463.1"/>
    </source>
</evidence>
<dbReference type="Gene3D" id="1.10.1040.40">
    <property type="match status" value="1"/>
</dbReference>
<dbReference type="Proteomes" id="UP000034037">
    <property type="component" value="Chromosome"/>
</dbReference>
<gene>
    <name evidence="2" type="ORF">YH66_13515</name>
</gene>
<keyword evidence="3" id="KW-1185">Reference proteome</keyword>
<reference evidence="2 3" key="1">
    <citation type="submission" date="2015-04" db="EMBL/GenBank/DDBJ databases">
        <title>Complete Genome Sequence of Brevibacterium flavum ATCC 15168.</title>
        <authorList>
            <person name="Ahn J."/>
            <person name="Park G."/>
            <person name="Jeon W."/>
            <person name="Jang Y."/>
            <person name="Jang M."/>
            <person name="Lee H."/>
            <person name="Lee H."/>
        </authorList>
    </citation>
    <scope>NUCLEOTIDE SEQUENCE [LARGE SCALE GENOMIC DNA]</scope>
    <source>
        <strain evidence="2 3">ATCC 15168</strain>
    </source>
</reference>
<feature type="domain" description="CGL2689-like C-terminal" evidence="1">
    <location>
        <begin position="132"/>
        <end position="228"/>
    </location>
</feature>
<organism evidence="2 3">
    <name type="scientific">[Brevibacterium] flavum</name>
    <dbReference type="NCBI Taxonomy" id="92706"/>
    <lineage>
        <taxon>Bacteria</taxon>
        <taxon>Bacillati</taxon>
        <taxon>Actinomycetota</taxon>
        <taxon>Actinomycetes</taxon>
        <taxon>Mycobacteriales</taxon>
        <taxon>Corynebacteriaceae</taxon>
        <taxon>Corynebacterium</taxon>
    </lineage>
</organism>
<proteinExistence type="predicted"/>
<evidence type="ECO:0000259" key="1">
    <source>
        <dbReference type="Pfam" id="PF22242"/>
    </source>
</evidence>
<protein>
    <recommendedName>
        <fullName evidence="1">CGL2689-like C-terminal domain-containing protein</fullName>
    </recommendedName>
</protein>
<dbReference type="AlphaFoldDB" id="A0A0F6WRG0"/>
<sequence>MQAPRLRVGIFDDGSSTVNMAEKLDSVGHYVTVLHAPEDIRDFELVVIDALGVEGYVEKLSAYARRGQMFLHTSLTHGITVMDPLETSGGIVMSAHPIGQDRWVASALDELGETIVGLLVGELGGSVIDIADDKRAQLAAALTYAGFLSTLQRDASNFLDEFLGDPDVTSDIIMDSAQQFQALPSLDEVIAQYDSINNPGRQRLFRDLARRQAEISRAQDIELWAIQKEDR</sequence>
<dbReference type="Pfam" id="PF22242">
    <property type="entry name" value="6PGD_like"/>
    <property type="match status" value="1"/>
</dbReference>
<dbReference type="HOGENOM" id="CLU_102872_0_0_11"/>
<evidence type="ECO:0000313" key="3">
    <source>
        <dbReference type="Proteomes" id="UP000034037"/>
    </source>
</evidence>
<dbReference type="Gene3D" id="3.40.50.720">
    <property type="entry name" value="NAD(P)-binding Rossmann-like Domain"/>
    <property type="match status" value="1"/>
</dbReference>
<dbReference type="RefSeq" id="WP_003862957.1">
    <property type="nucleotide sequence ID" value="NZ_CP011309.1"/>
</dbReference>